<evidence type="ECO:0000256" key="4">
    <source>
        <dbReference type="SAM" id="MobiDB-lite"/>
    </source>
</evidence>
<evidence type="ECO:0000313" key="5">
    <source>
        <dbReference type="EMBL" id="GKV05995.1"/>
    </source>
</evidence>
<dbReference type="GO" id="GO:1990904">
    <property type="term" value="C:ribonucleoprotein complex"/>
    <property type="evidence" value="ECO:0007669"/>
    <property type="project" value="UniProtKB-KW"/>
</dbReference>
<dbReference type="GO" id="GO:0005840">
    <property type="term" value="C:ribosome"/>
    <property type="evidence" value="ECO:0007669"/>
    <property type="project" value="UniProtKB-KW"/>
</dbReference>
<dbReference type="PANTHER" id="PTHR34550">
    <property type="entry name" value="30S RIBOSOMAL PROTEIN S31, CHLOROPLASTIC"/>
    <property type="match status" value="1"/>
</dbReference>
<evidence type="ECO:0000313" key="6">
    <source>
        <dbReference type="Proteomes" id="UP001054252"/>
    </source>
</evidence>
<dbReference type="InterPro" id="IPR044695">
    <property type="entry name" value="Ribosomal_bTHXc/bTHXc_plant"/>
</dbReference>
<feature type="compositionally biased region" description="Polar residues" evidence="4">
    <location>
        <begin position="45"/>
        <end position="56"/>
    </location>
</feature>
<keyword evidence="2" id="KW-0689">Ribosomal protein</keyword>
<protein>
    <submittedName>
        <fullName evidence="5">Uncharacterized protein</fullName>
    </submittedName>
</protein>
<keyword evidence="3" id="KW-0687">Ribonucleoprotein</keyword>
<evidence type="ECO:0000256" key="3">
    <source>
        <dbReference type="ARBA" id="ARBA00023274"/>
    </source>
</evidence>
<comment type="similarity">
    <text evidence="1">Belongs to the bacterial ribosomal protein bTHX family.</text>
</comment>
<dbReference type="Pfam" id="PF17067">
    <property type="entry name" value="RPS31"/>
    <property type="match status" value="1"/>
</dbReference>
<evidence type="ECO:0000256" key="1">
    <source>
        <dbReference type="ARBA" id="ARBA00010834"/>
    </source>
</evidence>
<dbReference type="PANTHER" id="PTHR34550:SF2">
    <property type="entry name" value="SMALL RIBOSOMAL SUBUNIT PROTEIN BTHXC"/>
    <property type="match status" value="1"/>
</dbReference>
<evidence type="ECO:0000256" key="2">
    <source>
        <dbReference type="ARBA" id="ARBA00022980"/>
    </source>
</evidence>
<proteinExistence type="inferred from homology"/>
<comment type="caution">
    <text evidence="5">The sequence shown here is derived from an EMBL/GenBank/DDBJ whole genome shotgun (WGS) entry which is preliminary data.</text>
</comment>
<dbReference type="GO" id="GO:0032544">
    <property type="term" value="P:plastid translation"/>
    <property type="evidence" value="ECO:0007669"/>
    <property type="project" value="TreeGrafter"/>
</dbReference>
<feature type="compositionally biased region" description="Low complexity" evidence="4">
    <location>
        <begin position="17"/>
        <end position="39"/>
    </location>
</feature>
<feature type="region of interest" description="Disordered" evidence="4">
    <location>
        <begin position="17"/>
        <end position="56"/>
    </location>
</feature>
<gene>
    <name evidence="5" type="ORF">SLEP1_g17937</name>
</gene>
<accession>A0AAV5IZH5</accession>
<dbReference type="NCBIfam" id="TIGR04560">
    <property type="entry name" value="ribo_THX"/>
    <property type="match status" value="1"/>
</dbReference>
<feature type="region of interest" description="Disordered" evidence="4">
    <location>
        <begin position="72"/>
        <end position="129"/>
    </location>
</feature>
<name>A0AAV5IZH5_9ROSI</name>
<dbReference type="EMBL" id="BPVZ01000024">
    <property type="protein sequence ID" value="GKV05995.1"/>
    <property type="molecule type" value="Genomic_DNA"/>
</dbReference>
<organism evidence="5 6">
    <name type="scientific">Rubroshorea leprosula</name>
    <dbReference type="NCBI Taxonomy" id="152421"/>
    <lineage>
        <taxon>Eukaryota</taxon>
        <taxon>Viridiplantae</taxon>
        <taxon>Streptophyta</taxon>
        <taxon>Embryophyta</taxon>
        <taxon>Tracheophyta</taxon>
        <taxon>Spermatophyta</taxon>
        <taxon>Magnoliopsida</taxon>
        <taxon>eudicotyledons</taxon>
        <taxon>Gunneridae</taxon>
        <taxon>Pentapetalae</taxon>
        <taxon>rosids</taxon>
        <taxon>malvids</taxon>
        <taxon>Malvales</taxon>
        <taxon>Dipterocarpaceae</taxon>
        <taxon>Rubroshorea</taxon>
    </lineage>
</organism>
<dbReference type="AlphaFoldDB" id="A0AAV5IZH5"/>
<dbReference type="InterPro" id="IPR030826">
    <property type="entry name" value="Ribosomal_bTHX/bTHXc/bTHXm"/>
</dbReference>
<reference evidence="5 6" key="1">
    <citation type="journal article" date="2021" name="Commun. Biol.">
        <title>The genome of Shorea leprosula (Dipterocarpaceae) highlights the ecological relevance of drought in aseasonal tropical rainforests.</title>
        <authorList>
            <person name="Ng K.K.S."/>
            <person name="Kobayashi M.J."/>
            <person name="Fawcett J.A."/>
            <person name="Hatakeyama M."/>
            <person name="Paape T."/>
            <person name="Ng C.H."/>
            <person name="Ang C.C."/>
            <person name="Tnah L.H."/>
            <person name="Lee C.T."/>
            <person name="Nishiyama T."/>
            <person name="Sese J."/>
            <person name="O'Brien M.J."/>
            <person name="Copetti D."/>
            <person name="Mohd Noor M.I."/>
            <person name="Ong R.C."/>
            <person name="Putra M."/>
            <person name="Sireger I.Z."/>
            <person name="Indrioko S."/>
            <person name="Kosugi Y."/>
            <person name="Izuno A."/>
            <person name="Isagi Y."/>
            <person name="Lee S.L."/>
            <person name="Shimizu K.K."/>
        </authorList>
    </citation>
    <scope>NUCLEOTIDE SEQUENCE [LARGE SCALE GENOMIC DNA]</scope>
    <source>
        <strain evidence="5">214</strain>
    </source>
</reference>
<sequence length="129" mass="13770">MASVMVGAAPVVTLSLNRVSSSSSSSSSFSRISFSNSESLGTPLAISTSPLPVSTAPSASTLYVYCGRGDRKTAKGKRFNHSFGNARPRDKKKGRGPPRVPMPPSTVKKDRFDDIDDDDDDKAENETDD</sequence>
<keyword evidence="6" id="KW-1185">Reference proteome</keyword>
<dbReference type="GO" id="GO:0009536">
    <property type="term" value="C:plastid"/>
    <property type="evidence" value="ECO:0007669"/>
    <property type="project" value="TreeGrafter"/>
</dbReference>
<dbReference type="Proteomes" id="UP001054252">
    <property type="component" value="Unassembled WGS sequence"/>
</dbReference>
<feature type="compositionally biased region" description="Acidic residues" evidence="4">
    <location>
        <begin position="113"/>
        <end position="129"/>
    </location>
</feature>